<proteinExistence type="predicted"/>
<comment type="caution">
    <text evidence="1">The sequence shown here is derived from an EMBL/GenBank/DDBJ whole genome shotgun (WGS) entry which is preliminary data.</text>
</comment>
<dbReference type="EMBL" id="JAPWGY010000001">
    <property type="protein sequence ID" value="MCZ4279718.1"/>
    <property type="molecule type" value="Genomic_DNA"/>
</dbReference>
<keyword evidence="2" id="KW-1185">Reference proteome</keyword>
<sequence length="213" mass="24306">MGEAVLKDCSPVDFRHSKSRSLFEYWQSLPRQDLVPFRHSFLPEQVPSLLSTMLLYELVSPDFIKIRLLGSLIADRFGAYRTGTNYLDFVEQSRRKNAAGALWALARHPCGMRVFLKQELWSGRNALLETVGLPLLNDTPGGNPLVIFQSNEVFQDHEGEFVEKRQINEVPPEGNSLLDRPGQPGSKTQIRYIHLNRREYFDLGAGVTDFVDR</sequence>
<dbReference type="RefSeq" id="WP_269421917.1">
    <property type="nucleotide sequence ID" value="NZ_JAPWGY010000001.1"/>
</dbReference>
<reference evidence="1" key="1">
    <citation type="submission" date="2022-12" db="EMBL/GenBank/DDBJ databases">
        <title>Bacterial isolates from different developmental stages of Nematostella vectensis.</title>
        <authorList>
            <person name="Fraune S."/>
        </authorList>
    </citation>
    <scope>NUCLEOTIDE SEQUENCE</scope>
    <source>
        <strain evidence="1">G21630-S1</strain>
    </source>
</reference>
<dbReference type="Pfam" id="PF07310">
    <property type="entry name" value="PAS_5"/>
    <property type="match status" value="1"/>
</dbReference>
<evidence type="ECO:0000313" key="1">
    <source>
        <dbReference type="EMBL" id="MCZ4279718.1"/>
    </source>
</evidence>
<protein>
    <submittedName>
        <fullName evidence="1">PAS domain-containing protein</fullName>
    </submittedName>
</protein>
<dbReference type="InterPro" id="IPR009922">
    <property type="entry name" value="DUF1457"/>
</dbReference>
<dbReference type="Proteomes" id="UP001069802">
    <property type="component" value="Unassembled WGS sequence"/>
</dbReference>
<accession>A0ABT4LF32</accession>
<name>A0ABT4LF32_9PROT</name>
<gene>
    <name evidence="1" type="ORF">O4H49_02935</name>
</gene>
<organism evidence="1 2">
    <name type="scientific">Kiloniella laminariae</name>
    <dbReference type="NCBI Taxonomy" id="454162"/>
    <lineage>
        <taxon>Bacteria</taxon>
        <taxon>Pseudomonadati</taxon>
        <taxon>Pseudomonadota</taxon>
        <taxon>Alphaproteobacteria</taxon>
        <taxon>Rhodospirillales</taxon>
        <taxon>Kiloniellaceae</taxon>
        <taxon>Kiloniella</taxon>
    </lineage>
</organism>
<evidence type="ECO:0000313" key="2">
    <source>
        <dbReference type="Proteomes" id="UP001069802"/>
    </source>
</evidence>